<accession>A0A0G0N0A9</accession>
<reference evidence="9 10" key="1">
    <citation type="journal article" date="2015" name="Nature">
        <title>rRNA introns, odd ribosomes, and small enigmatic genomes across a large radiation of phyla.</title>
        <authorList>
            <person name="Brown C.T."/>
            <person name="Hug L.A."/>
            <person name="Thomas B.C."/>
            <person name="Sharon I."/>
            <person name="Castelle C.J."/>
            <person name="Singh A."/>
            <person name="Wilkins M.J."/>
            <person name="Williams K.H."/>
            <person name="Banfield J.F."/>
        </authorList>
    </citation>
    <scope>NUCLEOTIDE SEQUENCE [LARGE SCALE GENOMIC DNA]</scope>
</reference>
<keyword evidence="6 7" id="KW-0472">Membrane</keyword>
<keyword evidence="5 7" id="KW-1133">Transmembrane helix</keyword>
<dbReference type="InterPro" id="IPR003838">
    <property type="entry name" value="ABC3_permease_C"/>
</dbReference>
<evidence type="ECO:0000259" key="8">
    <source>
        <dbReference type="Pfam" id="PF02687"/>
    </source>
</evidence>
<comment type="similarity">
    <text evidence="2">Belongs to the ABC-4 integral membrane protein family. LolC/E subfamily.</text>
</comment>
<name>A0A0G0N0A9_9BACT</name>
<feature type="transmembrane region" description="Helical" evidence="7">
    <location>
        <begin position="24"/>
        <end position="45"/>
    </location>
</feature>
<evidence type="ECO:0000256" key="3">
    <source>
        <dbReference type="ARBA" id="ARBA00022475"/>
    </source>
</evidence>
<evidence type="ECO:0000313" key="9">
    <source>
        <dbReference type="EMBL" id="KKQ70551.1"/>
    </source>
</evidence>
<dbReference type="GO" id="GO:0044874">
    <property type="term" value="P:lipoprotein localization to outer membrane"/>
    <property type="evidence" value="ECO:0007669"/>
    <property type="project" value="TreeGrafter"/>
</dbReference>
<organism evidence="9 10">
    <name type="scientific">Candidatus Falkowbacteria bacterium GW2011_GWE1_38_31</name>
    <dbReference type="NCBI Taxonomy" id="1618638"/>
    <lineage>
        <taxon>Bacteria</taxon>
        <taxon>Candidatus Falkowiibacteriota</taxon>
    </lineage>
</organism>
<dbReference type="EMBL" id="LBUU01000004">
    <property type="protein sequence ID" value="KKQ70551.1"/>
    <property type="molecule type" value="Genomic_DNA"/>
</dbReference>
<comment type="caution">
    <text evidence="9">The sequence shown here is derived from an EMBL/GenBank/DDBJ whole genome shotgun (WGS) entry which is preliminary data.</text>
</comment>
<dbReference type="Pfam" id="PF02687">
    <property type="entry name" value="FtsX"/>
    <property type="match status" value="1"/>
</dbReference>
<feature type="transmembrane region" description="Helical" evidence="7">
    <location>
        <begin position="375"/>
        <end position="393"/>
    </location>
</feature>
<protein>
    <submittedName>
        <fullName evidence="9">ABC transporter permease protein</fullName>
    </submittedName>
</protein>
<gene>
    <name evidence="9" type="ORF">US91_C0004G0036</name>
</gene>
<evidence type="ECO:0000256" key="2">
    <source>
        <dbReference type="ARBA" id="ARBA00005236"/>
    </source>
</evidence>
<keyword evidence="3" id="KW-1003">Cell membrane</keyword>
<dbReference type="Proteomes" id="UP000034022">
    <property type="component" value="Unassembled WGS sequence"/>
</dbReference>
<proteinExistence type="inferred from homology"/>
<dbReference type="PANTHER" id="PTHR30489">
    <property type="entry name" value="LIPOPROTEIN-RELEASING SYSTEM TRANSMEMBRANE PROTEIN LOLE"/>
    <property type="match status" value="1"/>
</dbReference>
<evidence type="ECO:0000256" key="1">
    <source>
        <dbReference type="ARBA" id="ARBA00004651"/>
    </source>
</evidence>
<comment type="subcellular location">
    <subcellularLocation>
        <location evidence="1">Cell membrane</location>
        <topology evidence="1">Multi-pass membrane protein</topology>
    </subcellularLocation>
</comment>
<feature type="transmembrane region" description="Helical" evidence="7">
    <location>
        <begin position="326"/>
        <end position="355"/>
    </location>
</feature>
<dbReference type="InterPro" id="IPR051447">
    <property type="entry name" value="Lipoprotein-release_system"/>
</dbReference>
<feature type="transmembrane region" description="Helical" evidence="7">
    <location>
        <begin position="279"/>
        <end position="305"/>
    </location>
</feature>
<keyword evidence="4 7" id="KW-0812">Transmembrane</keyword>
<dbReference type="AlphaFoldDB" id="A0A0G0N0A9"/>
<dbReference type="GO" id="GO:0098797">
    <property type="term" value="C:plasma membrane protein complex"/>
    <property type="evidence" value="ECO:0007669"/>
    <property type="project" value="TreeGrafter"/>
</dbReference>
<evidence type="ECO:0000256" key="7">
    <source>
        <dbReference type="SAM" id="Phobius"/>
    </source>
</evidence>
<evidence type="ECO:0000313" key="10">
    <source>
        <dbReference type="Proteomes" id="UP000034022"/>
    </source>
</evidence>
<feature type="domain" description="ABC3 transporter permease C-terminal" evidence="8">
    <location>
        <begin position="283"/>
        <end position="402"/>
    </location>
</feature>
<sequence length="409" mass="44186">MITDIKTAFFIAYKSILKGNRSTMFLLIFILSLSFLNLMFIAGIMKGLTSGMTKSIIDTSLGHITISPQVEPTKRDYIDNQDQLVADIKTIPGIVGVTRHYKTSGQISFDKEKNGKFETVSASIVGIDPNDERKVLTTYQNITSGKFLDGTETDEIVISSSIAGGGEISSPEDNLGGAKVGDRVMITFAGGYVRHYKIKGIFEVSMGGASQSVFVSSKEAESILGVYNNASEIVVRVDESRDTIENYYQRIKAMAPNLKIQPYSDLLSTIGTMLSAFDLIATIVGIISIIVAAVTIFVLIYVNAVNKRRQIGILKAIGIKESIIEISYIFQSVFYAICSVGMGSILVFGVLSPLLKAHPIALPFGDAALVFTNSKIITSVASMLISGLVAGYLPARIVAKQSILDAIWG</sequence>
<evidence type="ECO:0000256" key="5">
    <source>
        <dbReference type="ARBA" id="ARBA00022989"/>
    </source>
</evidence>
<dbReference type="PANTHER" id="PTHR30489:SF0">
    <property type="entry name" value="LIPOPROTEIN-RELEASING SYSTEM TRANSMEMBRANE PROTEIN LOLE"/>
    <property type="match status" value="1"/>
</dbReference>
<evidence type="ECO:0000256" key="4">
    <source>
        <dbReference type="ARBA" id="ARBA00022692"/>
    </source>
</evidence>
<evidence type="ECO:0000256" key="6">
    <source>
        <dbReference type="ARBA" id="ARBA00023136"/>
    </source>
</evidence>